<name>A0A7X0M5L5_9ACTN</name>
<evidence type="ECO:0000256" key="6">
    <source>
        <dbReference type="ARBA" id="ARBA00022777"/>
    </source>
</evidence>
<evidence type="ECO:0000256" key="8">
    <source>
        <dbReference type="SAM" id="MobiDB-lite"/>
    </source>
</evidence>
<dbReference type="EMBL" id="JACHIU010000001">
    <property type="protein sequence ID" value="MBB6471094.1"/>
    <property type="molecule type" value="Genomic_DNA"/>
</dbReference>
<evidence type="ECO:0000313" key="10">
    <source>
        <dbReference type="EMBL" id="MBB6471094.1"/>
    </source>
</evidence>
<dbReference type="PROSITE" id="PS50109">
    <property type="entry name" value="HIS_KIN"/>
    <property type="match status" value="1"/>
</dbReference>
<keyword evidence="6 10" id="KW-0418">Kinase</keyword>
<evidence type="ECO:0000256" key="2">
    <source>
        <dbReference type="ARBA" id="ARBA00012438"/>
    </source>
</evidence>
<organism evidence="10 11">
    <name type="scientific">Sphaerisporangium rubeum</name>
    <dbReference type="NCBI Taxonomy" id="321317"/>
    <lineage>
        <taxon>Bacteria</taxon>
        <taxon>Bacillati</taxon>
        <taxon>Actinomycetota</taxon>
        <taxon>Actinomycetes</taxon>
        <taxon>Streptosporangiales</taxon>
        <taxon>Streptosporangiaceae</taxon>
        <taxon>Sphaerisporangium</taxon>
    </lineage>
</organism>
<dbReference type="GO" id="GO:0004673">
    <property type="term" value="F:protein histidine kinase activity"/>
    <property type="evidence" value="ECO:0007669"/>
    <property type="project" value="UniProtKB-EC"/>
</dbReference>
<keyword evidence="7" id="KW-1133">Transmembrane helix</keyword>
<dbReference type="Pfam" id="PF08376">
    <property type="entry name" value="NIT"/>
    <property type="match status" value="1"/>
</dbReference>
<dbReference type="Pfam" id="PF02518">
    <property type="entry name" value="HATPase_c"/>
    <property type="match status" value="1"/>
</dbReference>
<keyword evidence="7" id="KW-0472">Membrane</keyword>
<feature type="region of interest" description="Disordered" evidence="8">
    <location>
        <begin position="658"/>
        <end position="699"/>
    </location>
</feature>
<proteinExistence type="predicted"/>
<evidence type="ECO:0000256" key="7">
    <source>
        <dbReference type="ARBA" id="ARBA00022989"/>
    </source>
</evidence>
<protein>
    <recommendedName>
        <fullName evidence="2">histidine kinase</fullName>
        <ecNumber evidence="2">2.7.13.3</ecNumber>
    </recommendedName>
</protein>
<dbReference type="Gene3D" id="3.30.565.10">
    <property type="entry name" value="Histidine kinase-like ATPase, C-terminal domain"/>
    <property type="match status" value="1"/>
</dbReference>
<dbReference type="Proteomes" id="UP000555564">
    <property type="component" value="Unassembled WGS sequence"/>
</dbReference>
<keyword evidence="3" id="KW-0597">Phosphoprotein</keyword>
<dbReference type="AlphaFoldDB" id="A0A7X0M5L5"/>
<dbReference type="InterPro" id="IPR003594">
    <property type="entry name" value="HATPase_dom"/>
</dbReference>
<feature type="domain" description="Histidine kinase" evidence="9">
    <location>
        <begin position="520"/>
        <end position="623"/>
    </location>
</feature>
<evidence type="ECO:0000313" key="11">
    <source>
        <dbReference type="Proteomes" id="UP000555564"/>
    </source>
</evidence>
<comment type="caution">
    <text evidence="10">The sequence shown here is derived from an EMBL/GenBank/DDBJ whole genome shotgun (WGS) entry which is preliminary data.</text>
</comment>
<dbReference type="EC" id="2.7.13.3" evidence="2"/>
<dbReference type="SMART" id="SM00387">
    <property type="entry name" value="HATPase_c"/>
    <property type="match status" value="1"/>
</dbReference>
<evidence type="ECO:0000256" key="5">
    <source>
        <dbReference type="ARBA" id="ARBA00022692"/>
    </source>
</evidence>
<gene>
    <name evidence="10" type="ORF">BJ992_000525</name>
</gene>
<comment type="catalytic activity">
    <reaction evidence="1">
        <text>ATP + protein L-histidine = ADP + protein N-phospho-L-histidine.</text>
        <dbReference type="EC" id="2.7.13.3"/>
    </reaction>
</comment>
<dbReference type="PANTHER" id="PTHR45436">
    <property type="entry name" value="SENSOR HISTIDINE KINASE YKOH"/>
    <property type="match status" value="1"/>
</dbReference>
<dbReference type="GO" id="GO:0005886">
    <property type="term" value="C:plasma membrane"/>
    <property type="evidence" value="ECO:0007669"/>
    <property type="project" value="TreeGrafter"/>
</dbReference>
<dbReference type="InterPro" id="IPR013587">
    <property type="entry name" value="Nitrate/nitrite_sensing"/>
</dbReference>
<keyword evidence="5" id="KW-0812">Transmembrane</keyword>
<evidence type="ECO:0000256" key="1">
    <source>
        <dbReference type="ARBA" id="ARBA00000085"/>
    </source>
</evidence>
<dbReference type="RefSeq" id="WP_184978352.1">
    <property type="nucleotide sequence ID" value="NZ_BAAALO010000018.1"/>
</dbReference>
<dbReference type="InterPro" id="IPR050428">
    <property type="entry name" value="TCS_sensor_his_kinase"/>
</dbReference>
<dbReference type="InterPro" id="IPR005467">
    <property type="entry name" value="His_kinase_dom"/>
</dbReference>
<keyword evidence="4" id="KW-0808">Transferase</keyword>
<dbReference type="PANTHER" id="PTHR45436:SF5">
    <property type="entry name" value="SENSOR HISTIDINE KINASE TRCS"/>
    <property type="match status" value="1"/>
</dbReference>
<accession>A0A7X0M5L5</accession>
<evidence type="ECO:0000259" key="9">
    <source>
        <dbReference type="PROSITE" id="PS50109"/>
    </source>
</evidence>
<dbReference type="InterPro" id="IPR036890">
    <property type="entry name" value="HATPase_C_sf"/>
</dbReference>
<evidence type="ECO:0000256" key="4">
    <source>
        <dbReference type="ARBA" id="ARBA00022679"/>
    </source>
</evidence>
<dbReference type="GO" id="GO:0000160">
    <property type="term" value="P:phosphorelay signal transduction system"/>
    <property type="evidence" value="ECO:0007669"/>
    <property type="project" value="TreeGrafter"/>
</dbReference>
<dbReference type="SUPFAM" id="SSF55874">
    <property type="entry name" value="ATPase domain of HSP90 chaperone/DNA topoisomerase II/histidine kinase"/>
    <property type="match status" value="1"/>
</dbReference>
<sequence length="699" mass="75520">MATSRSIRFKITALLVIPLLSLMALWVFGASVTTKESASMFAVASLYANITKPGDDVAIAMQREHVLTAEWLGARSAERKDAMVRQREIVDDVRARFRDLALSDAAQAELSTPVMRTRFDKMIVMMGRLDAARSAVDAGVLDQAALTVEFGRFPDAMQRLVAGMTVADDLPLYRQSRAVAALGHAKDLLSRERGLVSGVLIGSRALSPDEYRSFAQLAATRRFLFSQGLADLDETLRAPFDELERSQTYQRFVTMEEQILADQGRVFPHAAWREAADAIEAAYQVTLTRTGDALAASAEPAAVATYVRAGLAGVLGLVAVVVSLVVAFRVGRGLTREIGELRDAATELAGVRLPRVIGRLRRGEQVDVDAEAPPVGVTGTTTELRDLGAAFASVRRTAVEAAVEQATLRDATGTALRNLARRSQTLLQRQLKLLDGMQRRIEDPETLRELFRADHLTTRMRRQAEGLVILSGGSPGRTFAREVPLADVLRAAVAEVEDYTRVHVYPMPDVAVGGGAAADVIHLLAELVENATVFSRGEVSVRAEEAARGIAVEVEDRGAGLTPQERDAINARLSRPPEFDATVTERLGLHVTGRLAARHGIAVELRGSPYGGTTAIVLIPDTLIAAPAVREVASSGQARVTRITSASGKALPRRVRQAHLAPQLRRPDTPEEPADAGPALTNLTRTGPRDRTDEDDEGM</sequence>
<reference evidence="10 11" key="1">
    <citation type="submission" date="2020-08" db="EMBL/GenBank/DDBJ databases">
        <title>Sequencing the genomes of 1000 actinobacteria strains.</title>
        <authorList>
            <person name="Klenk H.-P."/>
        </authorList>
    </citation>
    <scope>NUCLEOTIDE SEQUENCE [LARGE SCALE GENOMIC DNA]</scope>
    <source>
        <strain evidence="10 11">DSM 44936</strain>
    </source>
</reference>
<keyword evidence="11" id="KW-1185">Reference proteome</keyword>
<evidence type="ECO:0000256" key="3">
    <source>
        <dbReference type="ARBA" id="ARBA00022553"/>
    </source>
</evidence>